<feature type="compositionally biased region" description="Polar residues" evidence="2">
    <location>
        <begin position="203"/>
        <end position="217"/>
    </location>
</feature>
<comment type="caution">
    <text evidence="3">The sequence shown here is derived from an EMBL/GenBank/DDBJ whole genome shotgun (WGS) entry which is preliminary data.</text>
</comment>
<sequence length="254" mass="28392">MRKNNKVLVGLLIIVLLAVIGLSAYAYHKQKSLNNVKPKVTETKKEDSKFERIIKESSSNFNKENELSKKIDILKNLLTYKEEISKENKDKLNEKFNSQVKEMREKIKNSLKDNIGLLTVSNEDKTNTEKITNVNKELTELQTLVDKEKETIFEKDEDYNEISQLIKTNLATTEVTQTAATTNNSNTTEQVQHTEVVEVPTPQGQRGTTSYTPPRVQNSPAPSTSNTTASNTPSTPTLPAPVESSTTETSGTSE</sequence>
<proteinExistence type="predicted"/>
<name>A0AA87AYX1_9BACL</name>
<dbReference type="AlphaFoldDB" id="A0AA87AYX1"/>
<protein>
    <submittedName>
        <fullName evidence="3">Uncharacterized protein</fullName>
    </submittedName>
</protein>
<evidence type="ECO:0000256" key="1">
    <source>
        <dbReference type="SAM" id="Coils"/>
    </source>
</evidence>
<dbReference type="EMBL" id="ACRO01000003">
    <property type="protein sequence ID" value="EGF87339.1"/>
    <property type="molecule type" value="Genomic_DNA"/>
</dbReference>
<evidence type="ECO:0000256" key="2">
    <source>
        <dbReference type="SAM" id="MobiDB-lite"/>
    </source>
</evidence>
<evidence type="ECO:0000313" key="3">
    <source>
        <dbReference type="EMBL" id="EGF87339.1"/>
    </source>
</evidence>
<dbReference type="RefSeq" id="WP_003146040.1">
    <property type="nucleotide sequence ID" value="NZ_GL883582.1"/>
</dbReference>
<evidence type="ECO:0000313" key="4">
    <source>
        <dbReference type="Proteomes" id="UP000004773"/>
    </source>
</evidence>
<organism evidence="3 4">
    <name type="scientific">Gemella haemolysans M341</name>
    <dbReference type="NCBI Taxonomy" id="562981"/>
    <lineage>
        <taxon>Bacteria</taxon>
        <taxon>Bacillati</taxon>
        <taxon>Bacillota</taxon>
        <taxon>Bacilli</taxon>
        <taxon>Bacillales</taxon>
        <taxon>Gemellaceae</taxon>
        <taxon>Gemella</taxon>
    </lineage>
</organism>
<feature type="coiled-coil region" evidence="1">
    <location>
        <begin position="86"/>
        <end position="151"/>
    </location>
</feature>
<feature type="region of interest" description="Disordered" evidence="2">
    <location>
        <begin position="180"/>
        <end position="254"/>
    </location>
</feature>
<accession>A0AA87AYX1</accession>
<gene>
    <name evidence="3" type="ORF">HMPREF0428_00214</name>
</gene>
<reference evidence="3 4" key="1">
    <citation type="submission" date="2011-03" db="EMBL/GenBank/DDBJ databases">
        <title>The Genome Sequence of Gemella haemolysans M341.</title>
        <authorList>
            <consortium name="The Broad Institute Genome Sequencing Platform"/>
            <consortium name="The Broad Institute Genome Sequencing Center for Infectious Disease"/>
            <person name="Earl A."/>
            <person name="Ward D."/>
            <person name="Feldgarden M."/>
            <person name="Gevers D."/>
            <person name="Sibley C.D."/>
            <person name="Field T.R."/>
            <person name="Grinwis M."/>
            <person name="Eshaghurshan C.S."/>
            <person name="Surette M.G."/>
            <person name="Young S.K."/>
            <person name="Zeng Q."/>
            <person name="Gargeya S."/>
            <person name="Fitzgerald M."/>
            <person name="Haas B."/>
            <person name="Abouelleil A."/>
            <person name="Alvarado L."/>
            <person name="Arachchi H.M."/>
            <person name="Berlin A."/>
            <person name="Brown A."/>
            <person name="Chapman S.B."/>
            <person name="Chen Z."/>
            <person name="Dunbar C."/>
            <person name="Freedman E."/>
            <person name="Gearin G."/>
            <person name="Gellesch M."/>
            <person name="Goldberg J."/>
            <person name="Griggs A."/>
            <person name="Gujja S."/>
            <person name="Heilman E.R."/>
            <person name="Heiman D."/>
            <person name="Howarth C."/>
            <person name="Larson L."/>
            <person name="Lui A."/>
            <person name="MacDonald P.J.P."/>
            <person name="Mehta T."/>
            <person name="Montmayeur A."/>
            <person name="Murphy C."/>
            <person name="Neiman D."/>
            <person name="Pearson M."/>
            <person name="Priest M."/>
            <person name="Roberts A."/>
            <person name="Saif S."/>
            <person name="Shea T."/>
            <person name="Shenoy N."/>
            <person name="Sisk P."/>
            <person name="Stolte C."/>
            <person name="Sykes S."/>
            <person name="White J."/>
            <person name="Yandava C."/>
            <person name="Wortman J."/>
            <person name="Nusbaum C."/>
            <person name="Birren B."/>
        </authorList>
    </citation>
    <scope>NUCLEOTIDE SEQUENCE [LARGE SCALE GENOMIC DNA]</scope>
    <source>
        <strain evidence="3 4">M341</strain>
    </source>
</reference>
<dbReference type="Proteomes" id="UP000004773">
    <property type="component" value="Unassembled WGS sequence"/>
</dbReference>
<keyword evidence="1" id="KW-0175">Coiled coil</keyword>
<feature type="compositionally biased region" description="Low complexity" evidence="2">
    <location>
        <begin position="218"/>
        <end position="254"/>
    </location>
</feature>
<feature type="compositionally biased region" description="Low complexity" evidence="2">
    <location>
        <begin position="180"/>
        <end position="202"/>
    </location>
</feature>